<evidence type="ECO:0000313" key="1">
    <source>
        <dbReference type="EMBL" id="AXF54638.1"/>
    </source>
</evidence>
<gene>
    <name evidence="1" type="ORF">DT065_00485</name>
</gene>
<reference evidence="1 2" key="1">
    <citation type="journal article" date="2018" name="J. Microbiol.">
        <title>Salicibibacter kimchii gen. nov., sp. nov., a moderately halophilic and alkalitolerant bacterium in the family Bacillaceae, isolated from kimchi.</title>
        <authorList>
            <person name="Jang J.Y."/>
            <person name="Oh Y.J."/>
            <person name="Lim S.K."/>
            <person name="Park H.K."/>
            <person name="Lee C."/>
            <person name="Kim J.Y."/>
            <person name="Lee M.A."/>
            <person name="Choi H.J."/>
        </authorList>
    </citation>
    <scope>NUCLEOTIDE SEQUENCE [LARGE SCALE GENOMIC DNA]</scope>
    <source>
        <strain evidence="1 2">NKC1-1</strain>
    </source>
</reference>
<sequence>MMTAKQKGFIDSLMKEVNETGIDVLTIDGVRDHLEAGEHGTSKQEASEVIEALLEAKKNAPAAPKEEKVSTTHIQTAIDKLLKGKRKNKQITLIKLGKATGKGNITKLTTFTDDELLKAEPILKEEKIIK</sequence>
<dbReference type="AlphaFoldDB" id="A0A345BUK7"/>
<dbReference type="KEGG" id="rue:DT065_00485"/>
<dbReference type="EMBL" id="CP031092">
    <property type="protein sequence ID" value="AXF54638.1"/>
    <property type="molecule type" value="Genomic_DNA"/>
</dbReference>
<organism evidence="1 2">
    <name type="scientific">Salicibibacter kimchii</name>
    <dbReference type="NCBI Taxonomy" id="2099786"/>
    <lineage>
        <taxon>Bacteria</taxon>
        <taxon>Bacillati</taxon>
        <taxon>Bacillota</taxon>
        <taxon>Bacilli</taxon>
        <taxon>Bacillales</taxon>
        <taxon>Bacillaceae</taxon>
        <taxon>Salicibibacter</taxon>
    </lineage>
</organism>
<proteinExistence type="predicted"/>
<dbReference type="OrthoDB" id="3031871at2"/>
<evidence type="ECO:0000313" key="2">
    <source>
        <dbReference type="Proteomes" id="UP000252100"/>
    </source>
</evidence>
<accession>A0A345BUK7</accession>
<dbReference type="RefSeq" id="WP_114369896.1">
    <property type="nucleotide sequence ID" value="NZ_CP031092.1"/>
</dbReference>
<protein>
    <submittedName>
        <fullName evidence="1">Uncharacterized protein</fullName>
    </submittedName>
</protein>
<dbReference type="Proteomes" id="UP000252100">
    <property type="component" value="Chromosome"/>
</dbReference>
<keyword evidence="2" id="KW-1185">Reference proteome</keyword>
<name>A0A345BUK7_9BACI</name>